<dbReference type="InterPro" id="IPR018469">
    <property type="entry name" value="Dual_oxidase_maturation_fac"/>
</dbReference>
<dbReference type="GO" id="GO:0015031">
    <property type="term" value="P:protein transport"/>
    <property type="evidence" value="ECO:0007669"/>
    <property type="project" value="InterPro"/>
</dbReference>
<keyword evidence="3 7" id="KW-0812">Transmembrane</keyword>
<keyword evidence="4 7" id="KW-1133">Transmembrane helix</keyword>
<protein>
    <submittedName>
        <fullName evidence="8">Uncharacterized protein</fullName>
    </submittedName>
</protein>
<dbReference type="OrthoDB" id="10042652at2759"/>
<organism evidence="8 9">
    <name type="scientific">Meloidogyne enterolobii</name>
    <name type="common">Root-knot nematode worm</name>
    <name type="synonym">Meloidogyne mayaguensis</name>
    <dbReference type="NCBI Taxonomy" id="390850"/>
    <lineage>
        <taxon>Eukaryota</taxon>
        <taxon>Metazoa</taxon>
        <taxon>Ecdysozoa</taxon>
        <taxon>Nematoda</taxon>
        <taxon>Chromadorea</taxon>
        <taxon>Rhabditida</taxon>
        <taxon>Tylenchina</taxon>
        <taxon>Tylenchomorpha</taxon>
        <taxon>Tylenchoidea</taxon>
        <taxon>Meloidogynidae</taxon>
        <taxon>Meloidogyninae</taxon>
        <taxon>Meloidogyne</taxon>
    </lineage>
</organism>
<gene>
    <name evidence="8" type="ORF">MENT_LOCUS61790</name>
</gene>
<evidence type="ECO:0000313" key="8">
    <source>
        <dbReference type="EMBL" id="CAD2207820.1"/>
    </source>
</evidence>
<dbReference type="Proteomes" id="UP000580250">
    <property type="component" value="Unassembled WGS sequence"/>
</dbReference>
<reference evidence="8 9" key="1">
    <citation type="submission" date="2020-08" db="EMBL/GenBank/DDBJ databases">
        <authorList>
            <person name="Koutsovoulos G."/>
            <person name="Danchin GJ E."/>
        </authorList>
    </citation>
    <scope>NUCLEOTIDE SEQUENCE [LARGE SCALE GENOMIC DNA]</scope>
</reference>
<dbReference type="Pfam" id="PF10204">
    <property type="entry name" value="DuoxA"/>
    <property type="match status" value="1"/>
</dbReference>
<dbReference type="EMBL" id="CAJEWN010003494">
    <property type="protein sequence ID" value="CAD2207820.1"/>
    <property type="molecule type" value="Genomic_DNA"/>
</dbReference>
<evidence type="ECO:0000256" key="3">
    <source>
        <dbReference type="ARBA" id="ARBA00022692"/>
    </source>
</evidence>
<evidence type="ECO:0000256" key="2">
    <source>
        <dbReference type="ARBA" id="ARBA00009816"/>
    </source>
</evidence>
<evidence type="ECO:0000256" key="7">
    <source>
        <dbReference type="SAM" id="Phobius"/>
    </source>
</evidence>
<comment type="caution">
    <text evidence="8">The sequence shown here is derived from an EMBL/GenBank/DDBJ whole genome shotgun (WGS) entry which is preliminary data.</text>
</comment>
<name>A0A6V7Y822_MELEN</name>
<comment type="subcellular location">
    <subcellularLocation>
        <location evidence="1">Membrane</location>
        <topology evidence="1">Multi-pass membrane protein</topology>
    </subcellularLocation>
</comment>
<accession>A0A6V7Y822</accession>
<evidence type="ECO:0000256" key="6">
    <source>
        <dbReference type="ARBA" id="ARBA00023180"/>
    </source>
</evidence>
<evidence type="ECO:0000256" key="1">
    <source>
        <dbReference type="ARBA" id="ARBA00004141"/>
    </source>
</evidence>
<sequence length="103" mass="12295">MIYILHFHHQMVIPTLHNFEFRFGICFWMNVVAGFVALFFGLFFFLLQFFQLYTLSTFLDCSLDETVCPIKYKFGGKSEENLKNSIKINNKQQQIYVLEKNLH</sequence>
<dbReference type="AlphaFoldDB" id="A0A6V7Y822"/>
<evidence type="ECO:0000256" key="4">
    <source>
        <dbReference type="ARBA" id="ARBA00022989"/>
    </source>
</evidence>
<evidence type="ECO:0000256" key="5">
    <source>
        <dbReference type="ARBA" id="ARBA00023136"/>
    </source>
</evidence>
<evidence type="ECO:0000313" key="9">
    <source>
        <dbReference type="Proteomes" id="UP000580250"/>
    </source>
</evidence>
<keyword evidence="6" id="KW-0325">Glycoprotein</keyword>
<dbReference type="GO" id="GO:0005789">
    <property type="term" value="C:endoplasmic reticulum membrane"/>
    <property type="evidence" value="ECO:0007669"/>
    <property type="project" value="InterPro"/>
</dbReference>
<proteinExistence type="inferred from homology"/>
<feature type="transmembrane region" description="Helical" evidence="7">
    <location>
        <begin position="21"/>
        <end position="50"/>
    </location>
</feature>
<keyword evidence="5 7" id="KW-0472">Membrane</keyword>
<comment type="similarity">
    <text evidence="2">Belongs to the DUOXA family.</text>
</comment>